<dbReference type="EMBL" id="LT629777">
    <property type="protein sequence ID" value="SDS87981.1"/>
    <property type="molecule type" value="Genomic_DNA"/>
</dbReference>
<evidence type="ECO:0000313" key="2">
    <source>
        <dbReference type="Proteomes" id="UP000199524"/>
    </source>
</evidence>
<gene>
    <name evidence="1" type="ORF">SAMN05216598_3098</name>
</gene>
<proteinExistence type="predicted"/>
<organism evidence="1 2">
    <name type="scientific">Pseudomonas asplenii</name>
    <dbReference type="NCBI Taxonomy" id="53407"/>
    <lineage>
        <taxon>Bacteria</taxon>
        <taxon>Pseudomonadati</taxon>
        <taxon>Pseudomonadota</taxon>
        <taxon>Gammaproteobacteria</taxon>
        <taxon>Pseudomonadales</taxon>
        <taxon>Pseudomonadaceae</taxon>
        <taxon>Pseudomonas</taxon>
    </lineage>
</organism>
<dbReference type="AlphaFoldDB" id="A0A1H1VU53"/>
<sequence>MRSFEIATLNIPDKDISGFIRALAARNGVHYSESRLDKVAQVVTRLAGDDVKPDDVEGLLINLSRKGCIGSTDMMLLHSRYLDEIHPDTKHTATR</sequence>
<reference evidence="2" key="1">
    <citation type="submission" date="2016-10" db="EMBL/GenBank/DDBJ databases">
        <authorList>
            <person name="Varghese N."/>
            <person name="Submissions S."/>
        </authorList>
    </citation>
    <scope>NUCLEOTIDE SEQUENCE [LARGE SCALE GENOMIC DNA]</scope>
    <source>
        <strain evidence="2">ATCC 23835</strain>
    </source>
</reference>
<name>A0A1H1VU53_9PSED</name>
<accession>A0A1H1VU53</accession>
<keyword evidence="2" id="KW-1185">Reference proteome</keyword>
<protein>
    <submittedName>
        <fullName evidence="1">Uncharacterized protein</fullName>
    </submittedName>
</protein>
<dbReference type="Proteomes" id="UP000199524">
    <property type="component" value="Chromosome I"/>
</dbReference>
<evidence type="ECO:0000313" key="1">
    <source>
        <dbReference type="EMBL" id="SDS87981.1"/>
    </source>
</evidence>